<feature type="transmembrane region" description="Helical" evidence="5">
    <location>
        <begin position="137"/>
        <end position="155"/>
    </location>
</feature>
<keyword evidence="2 5" id="KW-0812">Transmembrane</keyword>
<keyword evidence="8" id="KW-1185">Reference proteome</keyword>
<evidence type="ECO:0000313" key="8">
    <source>
        <dbReference type="Proteomes" id="UP001054857"/>
    </source>
</evidence>
<dbReference type="GO" id="GO:0016020">
    <property type="term" value="C:membrane"/>
    <property type="evidence" value="ECO:0007669"/>
    <property type="project" value="UniProtKB-SubCell"/>
</dbReference>
<reference evidence="7 8" key="1">
    <citation type="journal article" date="2021" name="Sci. Rep.">
        <title>Genome sequencing of the multicellular alga Astrephomene provides insights into convergent evolution of germ-soma differentiation.</title>
        <authorList>
            <person name="Yamashita S."/>
            <person name="Yamamoto K."/>
            <person name="Matsuzaki R."/>
            <person name="Suzuki S."/>
            <person name="Yamaguchi H."/>
            <person name="Hirooka S."/>
            <person name="Minakuchi Y."/>
            <person name="Miyagishima S."/>
            <person name="Kawachi M."/>
            <person name="Toyoda A."/>
            <person name="Nozaki H."/>
        </authorList>
    </citation>
    <scope>NUCLEOTIDE SEQUENCE [LARGE SCALE GENOMIC DNA]</scope>
    <source>
        <strain evidence="7 8">NIES-4017</strain>
    </source>
</reference>
<feature type="transmembrane region" description="Helical" evidence="5">
    <location>
        <begin position="283"/>
        <end position="301"/>
    </location>
</feature>
<evidence type="ECO:0000256" key="3">
    <source>
        <dbReference type="ARBA" id="ARBA00022989"/>
    </source>
</evidence>
<proteinExistence type="predicted"/>
<feature type="domain" description="Sugar phosphate transporter" evidence="6">
    <location>
        <begin position="15"/>
        <end position="302"/>
    </location>
</feature>
<feature type="transmembrane region" description="Helical" evidence="5">
    <location>
        <begin position="191"/>
        <end position="210"/>
    </location>
</feature>
<name>A0AAD3HHN4_9CHLO</name>
<dbReference type="SUPFAM" id="SSF103481">
    <property type="entry name" value="Multidrug resistance efflux transporter EmrE"/>
    <property type="match status" value="1"/>
</dbReference>
<dbReference type="Proteomes" id="UP001054857">
    <property type="component" value="Unassembled WGS sequence"/>
</dbReference>
<protein>
    <recommendedName>
        <fullName evidence="6">Sugar phosphate transporter domain-containing protein</fullName>
    </recommendedName>
</protein>
<dbReference type="AlphaFoldDB" id="A0AAD3HHN4"/>
<organism evidence="7 8">
    <name type="scientific">Astrephomene gubernaculifera</name>
    <dbReference type="NCBI Taxonomy" id="47775"/>
    <lineage>
        <taxon>Eukaryota</taxon>
        <taxon>Viridiplantae</taxon>
        <taxon>Chlorophyta</taxon>
        <taxon>core chlorophytes</taxon>
        <taxon>Chlorophyceae</taxon>
        <taxon>CS clade</taxon>
        <taxon>Chlamydomonadales</taxon>
        <taxon>Astrephomenaceae</taxon>
        <taxon>Astrephomene</taxon>
    </lineage>
</organism>
<dbReference type="InterPro" id="IPR037185">
    <property type="entry name" value="EmrE-like"/>
</dbReference>
<feature type="transmembrane region" description="Helical" evidence="5">
    <location>
        <begin position="161"/>
        <end position="179"/>
    </location>
</feature>
<dbReference type="PANTHER" id="PTHR11132">
    <property type="entry name" value="SOLUTE CARRIER FAMILY 35"/>
    <property type="match status" value="1"/>
</dbReference>
<sequence>MPVVESIWDHWIGKGMMVAAYLMLNISLNMVNKWTISIYGFHFPIALSVAHMAFSFLALAPFMCNKHNRELHYPSVSKQWPGLLFISVCFAVNMGLNNMSLLSISLSLNQVIRSSIPVFTAIGAVVIEQRPPSRQEFLSLLVLVGGVSIAVFEGSSNKASFLGVLLCIIGTMCNGLAMSSIGRLLTEKMDVLRLTFYTAPMTLLVLVPFFNKLEADAFAKYSAHGSGYMGIILLGCLNALLYNLIHSFVIKVTSSVTTTVIGEMKIVLILLLSAIILGESDVWTAKMLLGCTTAILGFCMYSHSRLMAGPQSAPVIIKGVPELAPSLTDSIRAPLMSSTLLMVKPGRS</sequence>
<dbReference type="EMBL" id="BMAR01000001">
    <property type="protein sequence ID" value="GFR41028.1"/>
    <property type="molecule type" value="Genomic_DNA"/>
</dbReference>
<evidence type="ECO:0000256" key="4">
    <source>
        <dbReference type="ARBA" id="ARBA00023136"/>
    </source>
</evidence>
<evidence type="ECO:0000256" key="2">
    <source>
        <dbReference type="ARBA" id="ARBA00022692"/>
    </source>
</evidence>
<feature type="transmembrane region" description="Helical" evidence="5">
    <location>
        <begin position="225"/>
        <end position="244"/>
    </location>
</feature>
<evidence type="ECO:0000313" key="7">
    <source>
        <dbReference type="EMBL" id="GFR41028.1"/>
    </source>
</evidence>
<feature type="transmembrane region" description="Helical" evidence="5">
    <location>
        <begin position="83"/>
        <end position="104"/>
    </location>
</feature>
<dbReference type="InterPro" id="IPR004853">
    <property type="entry name" value="Sugar_P_trans_dom"/>
</dbReference>
<gene>
    <name evidence="7" type="ORF">Agub_g1460</name>
</gene>
<feature type="transmembrane region" description="Helical" evidence="5">
    <location>
        <begin position="12"/>
        <end position="31"/>
    </location>
</feature>
<dbReference type="Pfam" id="PF03151">
    <property type="entry name" value="TPT"/>
    <property type="match status" value="1"/>
</dbReference>
<evidence type="ECO:0000256" key="1">
    <source>
        <dbReference type="ARBA" id="ARBA00004141"/>
    </source>
</evidence>
<dbReference type="InterPro" id="IPR050186">
    <property type="entry name" value="TPT_transporter"/>
</dbReference>
<keyword evidence="4 5" id="KW-0472">Membrane</keyword>
<comment type="caution">
    <text evidence="7">The sequence shown here is derived from an EMBL/GenBank/DDBJ whole genome shotgun (WGS) entry which is preliminary data.</text>
</comment>
<accession>A0AAD3HHN4</accession>
<feature type="transmembrane region" description="Helical" evidence="5">
    <location>
        <begin position="256"/>
        <end position="277"/>
    </location>
</feature>
<feature type="transmembrane region" description="Helical" evidence="5">
    <location>
        <begin position="43"/>
        <end position="63"/>
    </location>
</feature>
<comment type="subcellular location">
    <subcellularLocation>
        <location evidence="1">Membrane</location>
        <topology evidence="1">Multi-pass membrane protein</topology>
    </subcellularLocation>
</comment>
<evidence type="ECO:0000259" key="6">
    <source>
        <dbReference type="Pfam" id="PF03151"/>
    </source>
</evidence>
<keyword evidence="3 5" id="KW-1133">Transmembrane helix</keyword>
<evidence type="ECO:0000256" key="5">
    <source>
        <dbReference type="SAM" id="Phobius"/>
    </source>
</evidence>